<dbReference type="RefSeq" id="WP_013251563.1">
    <property type="nucleotide sequence ID" value="NC_014363.1"/>
</dbReference>
<dbReference type="KEGG" id="ols:Olsu_0697"/>
<dbReference type="InterPro" id="IPR007165">
    <property type="entry name" value="Phage_holin_4_2"/>
</dbReference>
<dbReference type="AlphaFoldDB" id="E1QZJ7"/>
<dbReference type="GeneID" id="78512115"/>
<dbReference type="HOGENOM" id="CLU_120441_0_1_11"/>
<reference evidence="2 3" key="1">
    <citation type="journal article" date="2010" name="Stand. Genomic Sci.">
        <title>Complete genome sequence of Olsenella uli type strain (VPI D76D-27C).</title>
        <authorList>
            <person name="Goker M."/>
            <person name="Held B."/>
            <person name="Lucas S."/>
            <person name="Nolan M."/>
            <person name="Yasawong M."/>
            <person name="Glavina Del Rio T."/>
            <person name="Tice H."/>
            <person name="Cheng J.F."/>
            <person name="Bruce D."/>
            <person name="Detter J.C."/>
            <person name="Tapia R."/>
            <person name="Han C."/>
            <person name="Goodwin L."/>
            <person name="Pitluck S."/>
            <person name="Liolios K."/>
            <person name="Ivanova N."/>
            <person name="Mavromatis K."/>
            <person name="Mikhailova N."/>
            <person name="Pati A."/>
            <person name="Chen A."/>
            <person name="Palaniappan K."/>
            <person name="Land M."/>
            <person name="Hauser L."/>
            <person name="Chang Y.J."/>
            <person name="Jeffries C.D."/>
            <person name="Rohde M."/>
            <person name="Sikorski J."/>
            <person name="Pukall R."/>
            <person name="Woyke T."/>
            <person name="Bristow J."/>
            <person name="Eisen J.A."/>
            <person name="Markowitz V."/>
            <person name="Hugenholtz P."/>
            <person name="Kyrpides N.C."/>
            <person name="Klenk H.P."/>
            <person name="Lapidus A."/>
        </authorList>
    </citation>
    <scope>NUCLEOTIDE SEQUENCE [LARGE SCALE GENOMIC DNA]</scope>
    <source>
        <strain evidence="3">ATCC 49627 / DSM 7084 / CIP 109912 / JCM 12494 / NCIMB 702895 / VPI D76D-27C</strain>
    </source>
</reference>
<proteinExistence type="predicted"/>
<evidence type="ECO:0008006" key="4">
    <source>
        <dbReference type="Google" id="ProtNLM"/>
    </source>
</evidence>
<dbReference type="Pfam" id="PF04020">
    <property type="entry name" value="Phage_holin_4_2"/>
    <property type="match status" value="1"/>
</dbReference>
<gene>
    <name evidence="2" type="ordered locus">Olsu_0697</name>
</gene>
<evidence type="ECO:0000313" key="3">
    <source>
        <dbReference type="Proteomes" id="UP000000333"/>
    </source>
</evidence>
<feature type="transmembrane region" description="Helical" evidence="1">
    <location>
        <begin position="96"/>
        <end position="119"/>
    </location>
</feature>
<dbReference type="PANTHER" id="PTHR37309:SF1">
    <property type="entry name" value="SLR0284 PROTEIN"/>
    <property type="match status" value="1"/>
</dbReference>
<accession>E1QZJ7</accession>
<keyword evidence="1" id="KW-0812">Transmembrane</keyword>
<keyword evidence="1" id="KW-0472">Membrane</keyword>
<keyword evidence="3" id="KW-1185">Reference proteome</keyword>
<name>E1QZJ7_OLSUV</name>
<feature type="transmembrane region" description="Helical" evidence="1">
    <location>
        <begin position="55"/>
        <end position="76"/>
    </location>
</feature>
<dbReference type="EMBL" id="CP002106">
    <property type="protein sequence ID" value="ADK67811.1"/>
    <property type="molecule type" value="Genomic_DNA"/>
</dbReference>
<protein>
    <recommendedName>
        <fullName evidence="4">Phage holin family protein</fullName>
    </recommendedName>
</protein>
<dbReference type="Proteomes" id="UP000000333">
    <property type="component" value="Chromosome"/>
</dbReference>
<dbReference type="PANTHER" id="PTHR37309">
    <property type="entry name" value="SLR0284 PROTEIN"/>
    <property type="match status" value="1"/>
</dbReference>
<dbReference type="PATRIC" id="fig|633147.7.peg.851"/>
<evidence type="ECO:0000256" key="1">
    <source>
        <dbReference type="SAM" id="Phobius"/>
    </source>
</evidence>
<dbReference type="eggNOG" id="COG1950">
    <property type="taxonomic scope" value="Bacteria"/>
</dbReference>
<keyword evidence="1" id="KW-1133">Transmembrane helix</keyword>
<feature type="transmembrane region" description="Helical" evidence="1">
    <location>
        <begin position="29"/>
        <end position="48"/>
    </location>
</feature>
<dbReference type="OrthoDB" id="9810847at2"/>
<sequence length="121" mass="12278">MRFVGTWITTAIATAAAIAFVPGIEAVGGGYLGPIMCALALALVNATVKPVMQVLSLPLTIVSFGIFALVVNAFMLELASYLSRNVFHAGVTISSFGAAFVGAIVISIVSSIVSGVMGLGD</sequence>
<organism evidence="2 3">
    <name type="scientific">Olsenella uli (strain ATCC 49627 / DSM 7084 / CCUG 31166 / CIP 109912 / JCM 12494 / LMG 11480 / NCIMB 702895 / VPI D76D-27C)</name>
    <name type="common">Lactobacillus uli</name>
    <dbReference type="NCBI Taxonomy" id="633147"/>
    <lineage>
        <taxon>Bacteria</taxon>
        <taxon>Bacillati</taxon>
        <taxon>Actinomycetota</taxon>
        <taxon>Coriobacteriia</taxon>
        <taxon>Coriobacteriales</taxon>
        <taxon>Atopobiaceae</taxon>
        <taxon>Olsenella</taxon>
    </lineage>
</organism>
<evidence type="ECO:0000313" key="2">
    <source>
        <dbReference type="EMBL" id="ADK67811.1"/>
    </source>
</evidence>